<evidence type="ECO:0000313" key="2">
    <source>
        <dbReference type="EMBL" id="RVT52479.1"/>
    </source>
</evidence>
<comment type="caution">
    <text evidence="2">The sequence shown here is derived from an EMBL/GenBank/DDBJ whole genome shotgun (WGS) entry which is preliminary data.</text>
</comment>
<evidence type="ECO:0000256" key="1">
    <source>
        <dbReference type="SAM" id="MobiDB-lite"/>
    </source>
</evidence>
<dbReference type="OrthoDB" id="9778801at2"/>
<dbReference type="Proteomes" id="UP000288178">
    <property type="component" value="Unassembled WGS sequence"/>
</dbReference>
<dbReference type="PANTHER" id="PTHR33973">
    <property type="entry name" value="OS07G0153300 PROTEIN"/>
    <property type="match status" value="1"/>
</dbReference>
<dbReference type="PANTHER" id="PTHR33973:SF4">
    <property type="entry name" value="OS07G0153300 PROTEIN"/>
    <property type="match status" value="1"/>
</dbReference>
<sequence length="323" mass="35786">MALRPPGVRPRRHRGAAPAAADPGPVARVVLRRLGALRLPRGRPVVGPRGGHRAARALGRDAGRHREGGVSLPPPAQPLLATGEVRHTRLRPARHAFAYRNWFVLLPMRALRRQPAASLPRNRAGLVSFHDADHGDGSADALAWAEGLLSAEGIDDADGEIWLQTYPRVLGYAFKPVSFWYCHRADGTLAAVLAEVNNTFGERHVYLLAGPQLGFGREQQARKVFHVSPFCRVEGRYRFRFMRTADRIVARVDHDDDTGALLQTSVSGRLEPLTAAATRRALLGMPLMTLGVIARIHWQALKLWRKRVPFFTKPEPPQAFVSR</sequence>
<reference evidence="2 3" key="1">
    <citation type="submission" date="2019-01" db="EMBL/GenBank/DDBJ databases">
        <authorList>
            <person name="Chen W.-M."/>
        </authorList>
    </citation>
    <scope>NUCLEOTIDE SEQUENCE [LARGE SCALE GENOMIC DNA]</scope>
    <source>
        <strain evidence="2 3">ICH-3</strain>
    </source>
</reference>
<feature type="region of interest" description="Disordered" evidence="1">
    <location>
        <begin position="1"/>
        <end position="22"/>
    </location>
</feature>
<dbReference type="InterPro" id="IPR010775">
    <property type="entry name" value="DUF1365"/>
</dbReference>
<organism evidence="2 3">
    <name type="scientific">Rubrivivax albus</name>
    <dbReference type="NCBI Taxonomy" id="2499835"/>
    <lineage>
        <taxon>Bacteria</taxon>
        <taxon>Pseudomonadati</taxon>
        <taxon>Pseudomonadota</taxon>
        <taxon>Betaproteobacteria</taxon>
        <taxon>Burkholderiales</taxon>
        <taxon>Sphaerotilaceae</taxon>
        <taxon>Rubrivivax</taxon>
    </lineage>
</organism>
<accession>A0A437JXV0</accession>
<dbReference type="EMBL" id="SACT01000002">
    <property type="protein sequence ID" value="RVT52479.1"/>
    <property type="molecule type" value="Genomic_DNA"/>
</dbReference>
<name>A0A437JXV0_9BURK</name>
<keyword evidence="3" id="KW-1185">Reference proteome</keyword>
<dbReference type="Pfam" id="PF07103">
    <property type="entry name" value="DUF1365"/>
    <property type="match status" value="1"/>
</dbReference>
<proteinExistence type="predicted"/>
<protein>
    <submittedName>
        <fullName evidence="2">DUF1365 domain-containing protein</fullName>
    </submittedName>
</protein>
<evidence type="ECO:0000313" key="3">
    <source>
        <dbReference type="Proteomes" id="UP000288178"/>
    </source>
</evidence>
<dbReference type="AlphaFoldDB" id="A0A437JXV0"/>
<feature type="region of interest" description="Disordered" evidence="1">
    <location>
        <begin position="60"/>
        <end position="79"/>
    </location>
</feature>
<gene>
    <name evidence="2" type="ORF">ENE75_08575</name>
</gene>